<dbReference type="OrthoDB" id="508612at2"/>
<dbReference type="Proteomes" id="UP000017127">
    <property type="component" value="Unassembled WGS sequence"/>
</dbReference>
<dbReference type="InterPro" id="IPR014729">
    <property type="entry name" value="Rossmann-like_a/b/a_fold"/>
</dbReference>
<accession>U7QK25</accession>
<protein>
    <recommendedName>
        <fullName evidence="1">DUF218 domain-containing protein</fullName>
    </recommendedName>
</protein>
<evidence type="ECO:0000259" key="1">
    <source>
        <dbReference type="Pfam" id="PF02698"/>
    </source>
</evidence>
<dbReference type="AlphaFoldDB" id="U7QK25"/>
<feature type="domain" description="DUF218" evidence="1">
    <location>
        <begin position="51"/>
        <end position="150"/>
    </location>
</feature>
<dbReference type="Pfam" id="PF02698">
    <property type="entry name" value="DUF218"/>
    <property type="match status" value="1"/>
</dbReference>
<comment type="caution">
    <text evidence="2">The sequence shown here is derived from an EMBL/GenBank/DDBJ whole genome shotgun (WGS) entry which is preliminary data.</text>
</comment>
<sequence length="247" mass="27464">MSHPASKPSVFRRRLSQKVLLISLGILLIVTSVRLISQVITLPSAAQHPVDAFLVLGGSIKREIYVSELAAQSPNTRILISTGSDDPCILKLFERNNTPLKQVWLEKCANSTFTNFVFSQPLLSQWNVHHIQLITSKSHLPRALWMAQIILGAHGIWVEPNLVPETGVPGNRESIVKTGLDLTRAVIWAFVSQGVQLSCSNVVQLRDVNLKQWCKDGFSCEYQGGVNPQQICQELGKGEKKNPPLQW</sequence>
<keyword evidence="3" id="KW-1185">Reference proteome</keyword>
<evidence type="ECO:0000313" key="2">
    <source>
        <dbReference type="EMBL" id="ERT07420.1"/>
    </source>
</evidence>
<dbReference type="RefSeq" id="WP_023066433.1">
    <property type="nucleotide sequence ID" value="NZ_AUZM01000022.1"/>
</dbReference>
<dbReference type="CDD" id="cd06259">
    <property type="entry name" value="YdcF-like"/>
    <property type="match status" value="1"/>
</dbReference>
<name>U7QK25_9CYAN</name>
<gene>
    <name evidence="2" type="ORF">M595_2625</name>
</gene>
<reference evidence="2 3" key="1">
    <citation type="journal article" date="2013" name="Front. Microbiol.">
        <title>Comparative genomic analyses of the cyanobacterium, Lyngbya aestuarii BL J, a powerful hydrogen producer.</title>
        <authorList>
            <person name="Kothari A."/>
            <person name="Vaughn M."/>
            <person name="Garcia-Pichel F."/>
        </authorList>
    </citation>
    <scope>NUCLEOTIDE SEQUENCE [LARGE SCALE GENOMIC DNA]</scope>
    <source>
        <strain evidence="2 3">BL J</strain>
    </source>
</reference>
<dbReference type="Gene3D" id="3.40.50.620">
    <property type="entry name" value="HUPs"/>
    <property type="match status" value="1"/>
</dbReference>
<dbReference type="InterPro" id="IPR003848">
    <property type="entry name" value="DUF218"/>
</dbReference>
<dbReference type="PATRIC" id="fig|1348334.3.peg.2542"/>
<dbReference type="EMBL" id="AUZM01000022">
    <property type="protein sequence ID" value="ERT07420.1"/>
    <property type="molecule type" value="Genomic_DNA"/>
</dbReference>
<evidence type="ECO:0000313" key="3">
    <source>
        <dbReference type="Proteomes" id="UP000017127"/>
    </source>
</evidence>
<organism evidence="2 3">
    <name type="scientific">Lyngbya aestuarii BL J</name>
    <dbReference type="NCBI Taxonomy" id="1348334"/>
    <lineage>
        <taxon>Bacteria</taxon>
        <taxon>Bacillati</taxon>
        <taxon>Cyanobacteriota</taxon>
        <taxon>Cyanophyceae</taxon>
        <taxon>Oscillatoriophycideae</taxon>
        <taxon>Oscillatoriales</taxon>
        <taxon>Microcoleaceae</taxon>
        <taxon>Lyngbya</taxon>
    </lineage>
</organism>
<proteinExistence type="predicted"/>